<gene>
    <name evidence="6" type="primary">carH</name>
    <name evidence="6" type="ORF">CRYO30217_03163</name>
</gene>
<protein>
    <submittedName>
        <fullName evidence="6">HTH-type transcriptional repressor CarH</fullName>
    </submittedName>
</protein>
<feature type="domain" description="HTH merR-type" evidence="5">
    <location>
        <begin position="3"/>
        <end position="72"/>
    </location>
</feature>
<reference evidence="6" key="1">
    <citation type="submission" date="2021-04" db="EMBL/GenBank/DDBJ databases">
        <authorList>
            <person name="Rodrigo-Torres L."/>
            <person name="Arahal R. D."/>
            <person name="Lucena T."/>
        </authorList>
    </citation>
    <scope>NUCLEOTIDE SEQUENCE</scope>
    <source>
        <strain evidence="6">AS29M-1</strain>
    </source>
</reference>
<evidence type="ECO:0000256" key="2">
    <source>
        <dbReference type="ARBA" id="ARBA00023015"/>
    </source>
</evidence>
<evidence type="ECO:0000256" key="1">
    <source>
        <dbReference type="ARBA" id="ARBA00022491"/>
    </source>
</evidence>
<evidence type="ECO:0000259" key="5">
    <source>
        <dbReference type="PROSITE" id="PS50937"/>
    </source>
</evidence>
<dbReference type="CDD" id="cd01104">
    <property type="entry name" value="HTH_MlrA-CarA"/>
    <property type="match status" value="1"/>
</dbReference>
<dbReference type="Pfam" id="PF13411">
    <property type="entry name" value="MerR_1"/>
    <property type="match status" value="1"/>
</dbReference>
<dbReference type="RefSeq" id="WP_258543351.1">
    <property type="nucleotide sequence ID" value="NZ_OU015584.1"/>
</dbReference>
<keyword evidence="3" id="KW-0238">DNA-binding</keyword>
<keyword evidence="2" id="KW-0805">Transcription regulation</keyword>
<organism evidence="6 7">
    <name type="scientific">Parvicella tangerina</name>
    <dbReference type="NCBI Taxonomy" id="2829795"/>
    <lineage>
        <taxon>Bacteria</taxon>
        <taxon>Pseudomonadati</taxon>
        <taxon>Bacteroidota</taxon>
        <taxon>Flavobacteriia</taxon>
        <taxon>Flavobacteriales</taxon>
        <taxon>Parvicellaceae</taxon>
        <taxon>Parvicella</taxon>
    </lineage>
</organism>
<name>A0A916JQV9_9FLAO</name>
<keyword evidence="7" id="KW-1185">Reference proteome</keyword>
<dbReference type="EMBL" id="OU015584">
    <property type="protein sequence ID" value="CAG5086534.1"/>
    <property type="molecule type" value="Genomic_DNA"/>
</dbReference>
<dbReference type="Gene3D" id="3.40.50.280">
    <property type="entry name" value="Cobalamin-binding domain"/>
    <property type="match status" value="1"/>
</dbReference>
<sequence length="292" mass="33982">MRTYSIKDLEKLSGVKAHTIRIWEQRYHLLEPMRSETNIRSYSDMELKKLLRLNILYNNGFKISKIADLTEKQITQRIEELLNKDNTDNNVIESLTISMIDMDEARFERVLNDYIDKHSFDKLMLNIVYPFLDRIGVLWMTNVIDPAQEHFITNLVRQKIVAAIDELGPCLDENAKTVISFLNADEMHELGLLYYSYQLKKHGFKVIYLGQMVPKGDVMKAIDTHQPAYVLTSFINSTEKGWIDEYLKEILDSYPTLEVLSSGIQSATITLRNDRLHRLSHVNDLVDLIKNV</sequence>
<dbReference type="PANTHER" id="PTHR30204:SF69">
    <property type="entry name" value="MERR-FAMILY TRANSCRIPTIONAL REGULATOR"/>
    <property type="match status" value="1"/>
</dbReference>
<evidence type="ECO:0000313" key="6">
    <source>
        <dbReference type="EMBL" id="CAG5086534.1"/>
    </source>
</evidence>
<dbReference type="GO" id="GO:0003700">
    <property type="term" value="F:DNA-binding transcription factor activity"/>
    <property type="evidence" value="ECO:0007669"/>
    <property type="project" value="InterPro"/>
</dbReference>
<dbReference type="Gene3D" id="1.10.1240.10">
    <property type="entry name" value="Methionine synthase domain"/>
    <property type="match status" value="1"/>
</dbReference>
<dbReference type="Pfam" id="PF02607">
    <property type="entry name" value="B12-binding_2"/>
    <property type="match status" value="1"/>
</dbReference>
<dbReference type="KEGG" id="ptan:CRYO30217_03163"/>
<proteinExistence type="predicted"/>
<dbReference type="InterPro" id="IPR036724">
    <property type="entry name" value="Cobalamin-bd_sf"/>
</dbReference>
<dbReference type="InterPro" id="IPR003759">
    <property type="entry name" value="Cbl-bd_cap"/>
</dbReference>
<dbReference type="Gene3D" id="1.10.1660.10">
    <property type="match status" value="1"/>
</dbReference>
<dbReference type="GO" id="GO:0046872">
    <property type="term" value="F:metal ion binding"/>
    <property type="evidence" value="ECO:0007669"/>
    <property type="project" value="InterPro"/>
</dbReference>
<dbReference type="SMART" id="SM00422">
    <property type="entry name" value="HTH_MERR"/>
    <property type="match status" value="1"/>
</dbReference>
<dbReference type="Proteomes" id="UP000683507">
    <property type="component" value="Chromosome"/>
</dbReference>
<dbReference type="InterPro" id="IPR009061">
    <property type="entry name" value="DNA-bd_dom_put_sf"/>
</dbReference>
<accession>A0A916JQV9</accession>
<dbReference type="InterPro" id="IPR000551">
    <property type="entry name" value="MerR-type_HTH_dom"/>
</dbReference>
<dbReference type="SUPFAM" id="SSF46955">
    <property type="entry name" value="Putative DNA-binding domain"/>
    <property type="match status" value="1"/>
</dbReference>
<dbReference type="AlphaFoldDB" id="A0A916JQV9"/>
<dbReference type="InterPro" id="IPR036594">
    <property type="entry name" value="Meth_synthase_dom"/>
</dbReference>
<evidence type="ECO:0000256" key="4">
    <source>
        <dbReference type="ARBA" id="ARBA00023163"/>
    </source>
</evidence>
<dbReference type="SUPFAM" id="SSF52242">
    <property type="entry name" value="Cobalamin (vitamin B12)-binding domain"/>
    <property type="match status" value="1"/>
</dbReference>
<keyword evidence="1" id="KW-0678">Repressor</keyword>
<dbReference type="GO" id="GO:0031419">
    <property type="term" value="F:cobalamin binding"/>
    <property type="evidence" value="ECO:0007669"/>
    <property type="project" value="InterPro"/>
</dbReference>
<keyword evidence="4" id="KW-0804">Transcription</keyword>
<dbReference type="InterPro" id="IPR047057">
    <property type="entry name" value="MerR_fam"/>
</dbReference>
<evidence type="ECO:0000256" key="3">
    <source>
        <dbReference type="ARBA" id="ARBA00023125"/>
    </source>
</evidence>
<dbReference type="GO" id="GO:0003677">
    <property type="term" value="F:DNA binding"/>
    <property type="evidence" value="ECO:0007669"/>
    <property type="project" value="UniProtKB-KW"/>
</dbReference>
<dbReference type="PANTHER" id="PTHR30204">
    <property type="entry name" value="REDOX-CYCLING DRUG-SENSING TRANSCRIPTIONAL ACTIVATOR SOXR"/>
    <property type="match status" value="1"/>
</dbReference>
<dbReference type="PROSITE" id="PS50937">
    <property type="entry name" value="HTH_MERR_2"/>
    <property type="match status" value="1"/>
</dbReference>
<evidence type="ECO:0000313" key="7">
    <source>
        <dbReference type="Proteomes" id="UP000683507"/>
    </source>
</evidence>